<evidence type="ECO:0000313" key="2">
    <source>
        <dbReference type="EMBL" id="KAF2827623.1"/>
    </source>
</evidence>
<keyword evidence="1" id="KW-0732">Signal</keyword>
<reference evidence="2" key="1">
    <citation type="journal article" date="2020" name="Stud. Mycol.">
        <title>101 Dothideomycetes genomes: a test case for predicting lifestyles and emergence of pathogens.</title>
        <authorList>
            <person name="Haridas S."/>
            <person name="Albert R."/>
            <person name="Binder M."/>
            <person name="Bloem J."/>
            <person name="Labutti K."/>
            <person name="Salamov A."/>
            <person name="Andreopoulos B."/>
            <person name="Baker S."/>
            <person name="Barry K."/>
            <person name="Bills G."/>
            <person name="Bluhm B."/>
            <person name="Cannon C."/>
            <person name="Castanera R."/>
            <person name="Culley D."/>
            <person name="Daum C."/>
            <person name="Ezra D."/>
            <person name="Gonzalez J."/>
            <person name="Henrissat B."/>
            <person name="Kuo A."/>
            <person name="Liang C."/>
            <person name="Lipzen A."/>
            <person name="Lutzoni F."/>
            <person name="Magnuson J."/>
            <person name="Mondo S."/>
            <person name="Nolan M."/>
            <person name="Ohm R."/>
            <person name="Pangilinan J."/>
            <person name="Park H.-J."/>
            <person name="Ramirez L."/>
            <person name="Alfaro M."/>
            <person name="Sun H."/>
            <person name="Tritt A."/>
            <person name="Yoshinaga Y."/>
            <person name="Zwiers L.-H."/>
            <person name="Turgeon B."/>
            <person name="Goodwin S."/>
            <person name="Spatafora J."/>
            <person name="Crous P."/>
            <person name="Grigoriev I."/>
        </authorList>
    </citation>
    <scope>NUCLEOTIDE SEQUENCE</scope>
    <source>
        <strain evidence="2">CBS 113818</strain>
    </source>
</reference>
<organism evidence="2 3">
    <name type="scientific">Ophiobolus disseminans</name>
    <dbReference type="NCBI Taxonomy" id="1469910"/>
    <lineage>
        <taxon>Eukaryota</taxon>
        <taxon>Fungi</taxon>
        <taxon>Dikarya</taxon>
        <taxon>Ascomycota</taxon>
        <taxon>Pezizomycotina</taxon>
        <taxon>Dothideomycetes</taxon>
        <taxon>Pleosporomycetidae</taxon>
        <taxon>Pleosporales</taxon>
        <taxon>Pleosporineae</taxon>
        <taxon>Phaeosphaeriaceae</taxon>
        <taxon>Ophiobolus</taxon>
    </lineage>
</organism>
<evidence type="ECO:0000313" key="3">
    <source>
        <dbReference type="Proteomes" id="UP000799424"/>
    </source>
</evidence>
<proteinExistence type="predicted"/>
<sequence>MKFTTTALIASTAALAAASPCKPTPTENPKAGDIFRIMALRSASDIHFQSVQALRNGFLINAPAQNASCSRDVNYASFILQEDGDLYLNTRNPPQQAFVDRSGMGQGVIQYTTGVQGIGRNQERGPFKINSDSNLVFVSANGEETGFQACPNALGGGYSVWLAGATNPGGNKDCIGFSARALKESDPVTCAYTTS</sequence>
<evidence type="ECO:0000256" key="1">
    <source>
        <dbReference type="SAM" id="SignalP"/>
    </source>
</evidence>
<gene>
    <name evidence="2" type="ORF">CC86DRAFT_213937</name>
</gene>
<keyword evidence="3" id="KW-1185">Reference proteome</keyword>
<dbReference type="InterPro" id="IPR052820">
    <property type="entry name" value="PhiA_domain"/>
</dbReference>
<dbReference type="PANTHER" id="PTHR42047:SF1">
    <property type="entry name" value="PROTEIN, PUTATIVE (AFU_ORTHOLOGUE AFUA_6G03560)-RELATED"/>
    <property type="match status" value="1"/>
</dbReference>
<accession>A0A6A7A3C1</accession>
<evidence type="ECO:0008006" key="4">
    <source>
        <dbReference type="Google" id="ProtNLM"/>
    </source>
</evidence>
<name>A0A6A7A3C1_9PLEO</name>
<dbReference type="EMBL" id="MU006224">
    <property type="protein sequence ID" value="KAF2827623.1"/>
    <property type="molecule type" value="Genomic_DNA"/>
</dbReference>
<dbReference type="AlphaFoldDB" id="A0A6A7A3C1"/>
<dbReference type="PANTHER" id="PTHR42047">
    <property type="entry name" value="PROTEIN, PUTATIVE (AFU_ORTHOLOGUE AFUA_6G03560)-RELATED"/>
    <property type="match status" value="1"/>
</dbReference>
<feature type="signal peptide" evidence="1">
    <location>
        <begin position="1"/>
        <end position="18"/>
    </location>
</feature>
<feature type="chain" id="PRO_5025498566" description="Cell wall protein PhiA" evidence="1">
    <location>
        <begin position="19"/>
        <end position="195"/>
    </location>
</feature>
<protein>
    <recommendedName>
        <fullName evidence="4">Cell wall protein PhiA</fullName>
    </recommendedName>
</protein>
<dbReference type="OrthoDB" id="4093325at2759"/>
<dbReference type="Proteomes" id="UP000799424">
    <property type="component" value="Unassembled WGS sequence"/>
</dbReference>